<dbReference type="GO" id="GO:0032993">
    <property type="term" value="C:protein-DNA complex"/>
    <property type="evidence" value="ECO:0007669"/>
    <property type="project" value="TreeGrafter"/>
</dbReference>
<evidence type="ECO:0000256" key="3">
    <source>
        <dbReference type="ARBA" id="ARBA00023015"/>
    </source>
</evidence>
<name>A0A2K8YTS7_9BACT</name>
<dbReference type="Gene3D" id="3.40.50.2300">
    <property type="match status" value="1"/>
</dbReference>
<feature type="modified residue" description="4-aspartylphosphate" evidence="6">
    <location>
        <position position="53"/>
    </location>
</feature>
<dbReference type="InterPro" id="IPR001789">
    <property type="entry name" value="Sig_transdc_resp-reg_receiver"/>
</dbReference>
<keyword evidence="5" id="KW-0804">Transcription</keyword>
<dbReference type="Pfam" id="PF00072">
    <property type="entry name" value="Response_reg"/>
    <property type="match status" value="1"/>
</dbReference>
<evidence type="ECO:0000313" key="9">
    <source>
        <dbReference type="Proteomes" id="UP000232883"/>
    </source>
</evidence>
<dbReference type="Proteomes" id="UP000232883">
    <property type="component" value="Chromosome"/>
</dbReference>
<dbReference type="InterPro" id="IPR007492">
    <property type="entry name" value="LytTR_DNA-bd_dom"/>
</dbReference>
<sequence length="246" mass="28182">MPVKILYIEDDLLVRENVAELLMLRGFDVSLASDGMEGIRLIDQVVPDLILCDISMPDIDGHQVLTSTRSIPALSHIPFIFLTAKADMIDLRKAMELGADDYLAKPFSISGLLAAIATRLKRVEQQGRIALSTNFLTTVKGRNERGYMLLKINECRCFNTQKRGYFVWHSRGLFHLSITLDKLMQGLDPQQFFRANRHFILHRSSILEYNYWEKGKYCIQINSTGNTQEVILPKARFKAFKNWLQG</sequence>
<dbReference type="RefSeq" id="WP_100986446.1">
    <property type="nucleotide sequence ID" value="NZ_CP025096.1"/>
</dbReference>
<organism evidence="8 9">
    <name type="scientific">Spirosoma pollinicola</name>
    <dbReference type="NCBI Taxonomy" id="2057025"/>
    <lineage>
        <taxon>Bacteria</taxon>
        <taxon>Pseudomonadati</taxon>
        <taxon>Bacteroidota</taxon>
        <taxon>Cytophagia</taxon>
        <taxon>Cytophagales</taxon>
        <taxon>Cytophagaceae</taxon>
        <taxon>Spirosoma</taxon>
    </lineage>
</organism>
<dbReference type="PANTHER" id="PTHR48111:SF4">
    <property type="entry name" value="DNA-BINDING DUAL TRANSCRIPTIONAL REGULATOR OMPR"/>
    <property type="match status" value="1"/>
</dbReference>
<dbReference type="GO" id="GO:0000976">
    <property type="term" value="F:transcription cis-regulatory region binding"/>
    <property type="evidence" value="ECO:0007669"/>
    <property type="project" value="TreeGrafter"/>
</dbReference>
<keyword evidence="9" id="KW-1185">Reference proteome</keyword>
<keyword evidence="2" id="KW-0902">Two-component regulatory system</keyword>
<evidence type="ECO:0000256" key="1">
    <source>
        <dbReference type="ARBA" id="ARBA00022553"/>
    </source>
</evidence>
<dbReference type="PANTHER" id="PTHR48111">
    <property type="entry name" value="REGULATOR OF RPOS"/>
    <property type="match status" value="1"/>
</dbReference>
<dbReference type="SUPFAM" id="SSF52172">
    <property type="entry name" value="CheY-like"/>
    <property type="match status" value="1"/>
</dbReference>
<gene>
    <name evidence="8" type="ORF">CWM47_03805</name>
</gene>
<dbReference type="KEGG" id="spir:CWM47_03805"/>
<dbReference type="GO" id="GO:0005829">
    <property type="term" value="C:cytosol"/>
    <property type="evidence" value="ECO:0007669"/>
    <property type="project" value="TreeGrafter"/>
</dbReference>
<accession>A0A2K8YTS7</accession>
<dbReference type="InterPro" id="IPR039420">
    <property type="entry name" value="WalR-like"/>
</dbReference>
<dbReference type="Pfam" id="PF04397">
    <property type="entry name" value="LytTR"/>
    <property type="match status" value="1"/>
</dbReference>
<dbReference type="CDD" id="cd17574">
    <property type="entry name" value="REC_OmpR"/>
    <property type="match status" value="1"/>
</dbReference>
<proteinExistence type="predicted"/>
<evidence type="ECO:0000256" key="6">
    <source>
        <dbReference type="PROSITE-ProRule" id="PRU00169"/>
    </source>
</evidence>
<dbReference type="Gene3D" id="2.40.50.1020">
    <property type="entry name" value="LytTr DNA-binding domain"/>
    <property type="match status" value="1"/>
</dbReference>
<evidence type="ECO:0000256" key="5">
    <source>
        <dbReference type="ARBA" id="ARBA00023163"/>
    </source>
</evidence>
<dbReference type="GO" id="GO:0000156">
    <property type="term" value="F:phosphorelay response regulator activity"/>
    <property type="evidence" value="ECO:0007669"/>
    <property type="project" value="TreeGrafter"/>
</dbReference>
<dbReference type="OrthoDB" id="9789181at2"/>
<dbReference type="EMBL" id="CP025096">
    <property type="protein sequence ID" value="AUD01023.1"/>
    <property type="molecule type" value="Genomic_DNA"/>
</dbReference>
<keyword evidence="3" id="KW-0805">Transcription regulation</keyword>
<keyword evidence="4 8" id="KW-0238">DNA-binding</keyword>
<dbReference type="InterPro" id="IPR011006">
    <property type="entry name" value="CheY-like_superfamily"/>
</dbReference>
<evidence type="ECO:0000256" key="4">
    <source>
        <dbReference type="ARBA" id="ARBA00023125"/>
    </source>
</evidence>
<evidence type="ECO:0000313" key="8">
    <source>
        <dbReference type="EMBL" id="AUD01023.1"/>
    </source>
</evidence>
<dbReference type="SMART" id="SM00850">
    <property type="entry name" value="LytTR"/>
    <property type="match status" value="1"/>
</dbReference>
<evidence type="ECO:0000259" key="7">
    <source>
        <dbReference type="PROSITE" id="PS50110"/>
    </source>
</evidence>
<protein>
    <submittedName>
        <fullName evidence="8">DNA-binding response regulator</fullName>
    </submittedName>
</protein>
<keyword evidence="1 6" id="KW-0597">Phosphoprotein</keyword>
<reference evidence="8 9" key="1">
    <citation type="submission" date="2017-11" db="EMBL/GenBank/DDBJ databases">
        <title>Taxonomic description and genome sequences of Spirosoma HA7 sp. nov., isolated from pollen microhabitat of Corylus avellana.</title>
        <authorList>
            <person name="Ambika Manirajan B."/>
            <person name="Suarez C."/>
            <person name="Ratering S."/>
            <person name="Geissler-Plaum R."/>
            <person name="Cardinale M."/>
            <person name="Sylvia S."/>
        </authorList>
    </citation>
    <scope>NUCLEOTIDE SEQUENCE [LARGE SCALE GENOMIC DNA]</scope>
    <source>
        <strain evidence="8 9">HA7</strain>
    </source>
</reference>
<feature type="domain" description="Response regulatory" evidence="7">
    <location>
        <begin position="4"/>
        <end position="120"/>
    </location>
</feature>
<dbReference type="GO" id="GO:0006355">
    <property type="term" value="P:regulation of DNA-templated transcription"/>
    <property type="evidence" value="ECO:0007669"/>
    <property type="project" value="TreeGrafter"/>
</dbReference>
<dbReference type="SMART" id="SM00448">
    <property type="entry name" value="REC"/>
    <property type="match status" value="1"/>
</dbReference>
<evidence type="ECO:0000256" key="2">
    <source>
        <dbReference type="ARBA" id="ARBA00023012"/>
    </source>
</evidence>
<dbReference type="AlphaFoldDB" id="A0A2K8YTS7"/>
<dbReference type="PROSITE" id="PS50110">
    <property type="entry name" value="RESPONSE_REGULATORY"/>
    <property type="match status" value="1"/>
</dbReference>